<evidence type="ECO:0000259" key="1">
    <source>
        <dbReference type="Pfam" id="PF00248"/>
    </source>
</evidence>
<reference evidence="2 3" key="2">
    <citation type="journal article" date="1996" name="DNA Res.">
        <title>Sequence analysis of the genome of the unicellular cyanobacterium Synechocystis sp. strain PCC6803. II. Sequence determination of the entire genome and assignment of potential protein-coding regions.</title>
        <authorList>
            <person name="Kaneko T."/>
            <person name="Sato S."/>
            <person name="Kotani H."/>
            <person name="Tanaka A."/>
            <person name="Asamizu E."/>
            <person name="Nakamura Y."/>
            <person name="Miyajima N."/>
            <person name="Hirosawa M."/>
            <person name="Sugiura M."/>
            <person name="Sasamoto S."/>
            <person name="Kimura T."/>
            <person name="Hosouchi T."/>
            <person name="Matsuno A."/>
            <person name="Muraki A."/>
            <person name="Nakazaki N."/>
            <person name="Naruo K."/>
            <person name="Okumura S."/>
            <person name="Shimpo S."/>
            <person name="Takeuchi C."/>
            <person name="Wada T."/>
            <person name="Watanabe A."/>
            <person name="Yamada M."/>
            <person name="Yasuda M."/>
            <person name="Tabata S."/>
        </authorList>
    </citation>
    <scope>NUCLEOTIDE SEQUENCE [LARGE SCALE GENOMIC DNA]</scope>
    <source>
        <strain evidence="3">ATCC 27184 / PCC 6803 / Kazusa</strain>
    </source>
</reference>
<dbReference type="SUPFAM" id="SSF51430">
    <property type="entry name" value="NAD(P)-linked oxidoreductase"/>
    <property type="match status" value="1"/>
</dbReference>
<accession>P73573</accession>
<dbReference type="Pfam" id="PF00248">
    <property type="entry name" value="Aldo_ket_red"/>
    <property type="match status" value="1"/>
</dbReference>
<name>P73573_SYNY3</name>
<dbReference type="Gene3D" id="3.20.20.100">
    <property type="entry name" value="NADP-dependent oxidoreductase domain"/>
    <property type="match status" value="1"/>
</dbReference>
<dbReference type="KEGG" id="syn:sll0867"/>
<reference evidence="2 3" key="1">
    <citation type="journal article" date="1995" name="DNA Res.">
        <title>Sequence analysis of the genome of the unicellular cyanobacterium Synechocystis sp. strain PCC6803. I. Sequence features in the 1 Mb region from map positions 64% to 92% of the genome.</title>
        <authorList>
            <person name="Kaneko T."/>
            <person name="Tanaka A."/>
            <person name="Sato S."/>
            <person name="Kotani H."/>
            <person name="Sazuka T."/>
            <person name="Miyajima N."/>
            <person name="Sugiura M."/>
            <person name="Tabata S."/>
        </authorList>
    </citation>
    <scope>NUCLEOTIDE SEQUENCE [LARGE SCALE GENOMIC DNA]</scope>
    <source>
        <strain evidence="3">ATCC 27184 / PCC 6803 / Kazusa</strain>
    </source>
</reference>
<keyword evidence="3" id="KW-1185">Reference proteome</keyword>
<dbReference type="PIR" id="S77279">
    <property type="entry name" value="S77279"/>
</dbReference>
<dbReference type="InParanoid" id="P73573"/>
<proteinExistence type="predicted"/>
<dbReference type="AlphaFoldDB" id="P73573"/>
<dbReference type="eggNOG" id="COG1453">
    <property type="taxonomic scope" value="Bacteria"/>
</dbReference>
<dbReference type="PhylomeDB" id="P73573"/>
<dbReference type="GO" id="GO:0016491">
    <property type="term" value="F:oxidoreductase activity"/>
    <property type="evidence" value="ECO:0000318"/>
    <property type="project" value="GO_Central"/>
</dbReference>
<dbReference type="InterPro" id="IPR023210">
    <property type="entry name" value="NADP_OxRdtase_dom"/>
</dbReference>
<organism evidence="2 3">
    <name type="scientific">Synechocystis sp. (strain ATCC 27184 / PCC 6803 / Kazusa)</name>
    <dbReference type="NCBI Taxonomy" id="1111708"/>
    <lineage>
        <taxon>Bacteria</taxon>
        <taxon>Bacillati</taxon>
        <taxon>Cyanobacteriota</taxon>
        <taxon>Cyanophyceae</taxon>
        <taxon>Synechococcales</taxon>
        <taxon>Merismopediaceae</taxon>
        <taxon>Synechocystis</taxon>
    </lineage>
</organism>
<evidence type="ECO:0000313" key="2">
    <source>
        <dbReference type="EMBL" id="BAA17613.1"/>
    </source>
</evidence>
<dbReference type="InterPro" id="IPR020471">
    <property type="entry name" value="AKR"/>
</dbReference>
<dbReference type="CDD" id="cd19096">
    <property type="entry name" value="AKR_Fe-S_oxidoreductase"/>
    <property type="match status" value="1"/>
</dbReference>
<dbReference type="InterPro" id="IPR036812">
    <property type="entry name" value="NAD(P)_OxRdtase_dom_sf"/>
</dbReference>
<dbReference type="IntAct" id="P73573">
    <property type="interactions" value="1"/>
</dbReference>
<evidence type="ECO:0000313" key="3">
    <source>
        <dbReference type="Proteomes" id="UP000001425"/>
    </source>
</evidence>
<protein>
    <submittedName>
        <fullName evidence="2">Sll0867 protein</fullName>
    </submittedName>
</protein>
<dbReference type="PANTHER" id="PTHR42686">
    <property type="entry name" value="GH17980P-RELATED"/>
    <property type="match status" value="1"/>
</dbReference>
<sequence>MPRGLWVTLKNNQAMTFPDRSSANFPNPMLYRRFGRTELSMPVFSCGGMRYQFQWQDAPFAQVPKDNQHNLQSTIERSLELGINHIETARGYGTSEMQLGKILPRLPRETLIVQTKVSPKDDPKEFRREFDKSLGYLNLEYVDLLGIHGINNRETLEQSLRPGGCLDVCRQLQREGRVRFVGFSTHGPTAIITEAINSGEFDYVNLHWYYIFQDNWPAIAAATAQDMGVFIISPSDKGGQLYNPPEKLVNLCQPLSPIIFNNLFCLSHPQVHTLSIGASRPADFDEHLKTLSYLASDQETEKVLQPILAKLHGAMVEALGEDWVNSWRIGLPSPEQTPGEINIPKILWLYNLCQSFDLVEYSKMRYNLLGNGGHWFPGQPASNFDRQQLWQCLAPSPHRQKVLEVLQETDRLLKGETVQRLSRQEVAKTS</sequence>
<dbReference type="PANTHER" id="PTHR42686:SF1">
    <property type="entry name" value="GH17980P-RELATED"/>
    <property type="match status" value="1"/>
</dbReference>
<dbReference type="Proteomes" id="UP000001425">
    <property type="component" value="Chromosome"/>
</dbReference>
<dbReference type="EMBL" id="BA000022">
    <property type="protein sequence ID" value="BAA17613.1"/>
    <property type="molecule type" value="Genomic_DNA"/>
</dbReference>
<feature type="domain" description="NADP-dependent oxidoreductase" evidence="1">
    <location>
        <begin position="68"/>
        <end position="210"/>
    </location>
</feature>
<dbReference type="EnsemblBacteria" id="BAA17613">
    <property type="protein sequence ID" value="BAA17613"/>
    <property type="gene ID" value="BAA17613"/>
</dbReference>
<gene>
    <name evidence="2" type="ordered locus">sll0867</name>
</gene>
<dbReference type="FunFam" id="3.20.20.100:FF:000070">
    <property type="entry name" value="Aldo/keto reductase"/>
    <property type="match status" value="1"/>
</dbReference>
<dbReference type="PaxDb" id="1148-1652693"/>
<dbReference type="STRING" id="1148.gene:10498480"/>